<dbReference type="Proteomes" id="UP001162131">
    <property type="component" value="Unassembled WGS sequence"/>
</dbReference>
<accession>A0AAU9JUX8</accession>
<organism evidence="3 4">
    <name type="scientific">Blepharisma stoltei</name>
    <dbReference type="NCBI Taxonomy" id="1481888"/>
    <lineage>
        <taxon>Eukaryota</taxon>
        <taxon>Sar</taxon>
        <taxon>Alveolata</taxon>
        <taxon>Ciliophora</taxon>
        <taxon>Postciliodesmatophora</taxon>
        <taxon>Heterotrichea</taxon>
        <taxon>Heterotrichida</taxon>
        <taxon>Blepharismidae</taxon>
        <taxon>Blepharisma</taxon>
    </lineage>
</organism>
<feature type="transmembrane region" description="Helical" evidence="2">
    <location>
        <begin position="247"/>
        <end position="267"/>
    </location>
</feature>
<feature type="transmembrane region" description="Helical" evidence="2">
    <location>
        <begin position="222"/>
        <end position="241"/>
    </location>
</feature>
<feature type="transmembrane region" description="Helical" evidence="2">
    <location>
        <begin position="191"/>
        <end position="210"/>
    </location>
</feature>
<evidence type="ECO:0000256" key="1">
    <source>
        <dbReference type="ARBA" id="ARBA00022737"/>
    </source>
</evidence>
<dbReference type="GO" id="GO:0005216">
    <property type="term" value="F:monoatomic ion channel activity"/>
    <property type="evidence" value="ECO:0007669"/>
    <property type="project" value="InterPro"/>
</dbReference>
<feature type="transmembrane region" description="Helical" evidence="2">
    <location>
        <begin position="163"/>
        <end position="185"/>
    </location>
</feature>
<keyword evidence="1" id="KW-0677">Repeat</keyword>
<name>A0AAU9JUX8_9CILI</name>
<keyword evidence="2" id="KW-1133">Transmembrane helix</keyword>
<evidence type="ECO:0000313" key="4">
    <source>
        <dbReference type="Proteomes" id="UP001162131"/>
    </source>
</evidence>
<dbReference type="PANTHER" id="PTHR10582:SF2">
    <property type="entry name" value="INACTIVE"/>
    <property type="match status" value="1"/>
</dbReference>
<dbReference type="EMBL" id="CAJZBQ010000048">
    <property type="protein sequence ID" value="CAG9329809.1"/>
    <property type="molecule type" value="Genomic_DNA"/>
</dbReference>
<protein>
    <recommendedName>
        <fullName evidence="5">Ion transport domain-containing protein</fullName>
    </recommendedName>
</protein>
<comment type="caution">
    <text evidence="3">The sequence shown here is derived from an EMBL/GenBank/DDBJ whole genome shotgun (WGS) entry which is preliminary data.</text>
</comment>
<dbReference type="PANTHER" id="PTHR10582">
    <property type="entry name" value="TRANSIENT RECEPTOR POTENTIAL ION CHANNEL PROTEIN"/>
    <property type="match status" value="1"/>
</dbReference>
<keyword evidence="2" id="KW-0812">Transmembrane</keyword>
<proteinExistence type="predicted"/>
<dbReference type="AlphaFoldDB" id="A0AAU9JUX8"/>
<evidence type="ECO:0008006" key="5">
    <source>
        <dbReference type="Google" id="ProtNLM"/>
    </source>
</evidence>
<evidence type="ECO:0000313" key="3">
    <source>
        <dbReference type="EMBL" id="CAG9329809.1"/>
    </source>
</evidence>
<feature type="transmembrane region" description="Helical" evidence="2">
    <location>
        <begin position="336"/>
        <end position="358"/>
    </location>
</feature>
<keyword evidence="4" id="KW-1185">Reference proteome</keyword>
<keyword evidence="2" id="KW-0472">Membrane</keyword>
<dbReference type="InterPro" id="IPR024862">
    <property type="entry name" value="TRPV"/>
</dbReference>
<reference evidence="3" key="1">
    <citation type="submission" date="2021-09" db="EMBL/GenBank/DDBJ databases">
        <authorList>
            <consortium name="AG Swart"/>
            <person name="Singh M."/>
            <person name="Singh A."/>
            <person name="Seah K."/>
            <person name="Emmerich C."/>
        </authorList>
    </citation>
    <scope>NUCLEOTIDE SEQUENCE</scope>
    <source>
        <strain evidence="3">ATCC30299</strain>
    </source>
</reference>
<dbReference type="GO" id="GO:0005886">
    <property type="term" value="C:plasma membrane"/>
    <property type="evidence" value="ECO:0007669"/>
    <property type="project" value="TreeGrafter"/>
</dbReference>
<evidence type="ECO:0000256" key="2">
    <source>
        <dbReference type="SAM" id="Phobius"/>
    </source>
</evidence>
<sequence>MSPLSYALIKSSRRCIDQILNYIINLEDDYKLFHCIHQIRDDVPLLFNTKSLYLVPFLEFLFVRRADKDIIGFYEIREELPMTIFSPVSKIYTAAFTRENGTEKDSAKQNMILVQFWGSPLGYNYTAGSEESLQLLKKMNECETQGIFQTLFIQSLIREKWDYLWPAIITFSVIYWLNLITMVWYIFDPNIYILTNFIVLNGILALYELLQAITKPTDYISDIWNFIDLLRLILSILWAIFEVCDENVKGLAFSMVLFNFFRGLTYFRAFDFTRFYVRLILMALTDSFAFLVIFLYSTLAFGVLYASLDNSLSLGEVWAMTYELNMGNFDNEKISFFQYSCFTLASLINVVMMLNLLVSTLGDTFDRFQMIADELNSKEMLQLVIEFESIMFWKRSELAKLRSKGKLLYLQRCDIFQDTNVSDKWQGKIKEISFKIDGYKDEVLGIKKNMSEELKNIGEDLGRSLNEKLQKLEEKVESKIELLRQDWDSKINGVIKMLEEMNKNRNIT</sequence>
<gene>
    <name evidence="3" type="ORF">BSTOLATCC_MIC49424</name>
</gene>
<dbReference type="GO" id="GO:0098703">
    <property type="term" value="P:calcium ion import across plasma membrane"/>
    <property type="evidence" value="ECO:0007669"/>
    <property type="project" value="TreeGrafter"/>
</dbReference>
<feature type="transmembrane region" description="Helical" evidence="2">
    <location>
        <begin position="279"/>
        <end position="308"/>
    </location>
</feature>